<name>A0A2T0SVS9_9PSEU</name>
<comment type="caution">
    <text evidence="3">The sequence shown here is derived from an EMBL/GenBank/DDBJ whole genome shotgun (WGS) entry which is preliminary data.</text>
</comment>
<dbReference type="AlphaFoldDB" id="A0A2T0SVS9"/>
<dbReference type="CDD" id="cd04301">
    <property type="entry name" value="NAT_SF"/>
    <property type="match status" value="1"/>
</dbReference>
<dbReference type="InterPro" id="IPR000182">
    <property type="entry name" value="GNAT_dom"/>
</dbReference>
<feature type="domain" description="N-acetyltransferase" evidence="2">
    <location>
        <begin position="120"/>
        <end position="277"/>
    </location>
</feature>
<organism evidence="3 4">
    <name type="scientific">Umezawaea tangerina</name>
    <dbReference type="NCBI Taxonomy" id="84725"/>
    <lineage>
        <taxon>Bacteria</taxon>
        <taxon>Bacillati</taxon>
        <taxon>Actinomycetota</taxon>
        <taxon>Actinomycetes</taxon>
        <taxon>Pseudonocardiales</taxon>
        <taxon>Pseudonocardiaceae</taxon>
        <taxon>Umezawaea</taxon>
    </lineage>
</organism>
<evidence type="ECO:0000313" key="3">
    <source>
        <dbReference type="EMBL" id="PRY37524.1"/>
    </source>
</evidence>
<dbReference type="GO" id="GO:0016747">
    <property type="term" value="F:acyltransferase activity, transferring groups other than amino-acyl groups"/>
    <property type="evidence" value="ECO:0007669"/>
    <property type="project" value="InterPro"/>
</dbReference>
<evidence type="ECO:0000259" key="2">
    <source>
        <dbReference type="PROSITE" id="PS51186"/>
    </source>
</evidence>
<dbReference type="OrthoDB" id="4125043at2"/>
<evidence type="ECO:0000256" key="1">
    <source>
        <dbReference type="SAM" id="MobiDB-lite"/>
    </source>
</evidence>
<keyword evidence="4" id="KW-1185">Reference proteome</keyword>
<dbReference type="RefSeq" id="WP_106191897.1">
    <property type="nucleotide sequence ID" value="NZ_PVTF01000010.1"/>
</dbReference>
<protein>
    <recommendedName>
        <fullName evidence="2">N-acetyltransferase domain-containing protein</fullName>
    </recommendedName>
</protein>
<sequence>MNTSREYLTAAAEAGLLHRTDRFVVVADLAQDPLTGRKQCLVEHVARAGHDDPTEPDPAPDPVALLDLLRERLPDCQEALVRSVAPLGPPFVPHVTYLVRPPEPRSAADPPAPGGPDGSPLVRAEEPGDRDAVADMIDEAFDRATRQHGHRPDPAAVTAAVASVLDDPARVTYVAERDSRVVGHVTLLTGATDDPTGAEYVELLDVLVRPQDDREASRRLVAAAVAHAGRLGMTLIGNVVHVADAPEHAERTLAVLRRTGWQVAHHYSWADFREAGG</sequence>
<dbReference type="SUPFAM" id="SSF55729">
    <property type="entry name" value="Acyl-CoA N-acyltransferases (Nat)"/>
    <property type="match status" value="1"/>
</dbReference>
<dbReference type="PROSITE" id="PS51186">
    <property type="entry name" value="GNAT"/>
    <property type="match status" value="1"/>
</dbReference>
<dbReference type="Gene3D" id="3.40.630.30">
    <property type="match status" value="1"/>
</dbReference>
<feature type="region of interest" description="Disordered" evidence="1">
    <location>
        <begin position="102"/>
        <end position="127"/>
    </location>
</feature>
<proteinExistence type="predicted"/>
<evidence type="ECO:0000313" key="4">
    <source>
        <dbReference type="Proteomes" id="UP000239494"/>
    </source>
</evidence>
<gene>
    <name evidence="3" type="ORF">CLV43_110336</name>
</gene>
<dbReference type="Proteomes" id="UP000239494">
    <property type="component" value="Unassembled WGS sequence"/>
</dbReference>
<reference evidence="3 4" key="1">
    <citation type="submission" date="2018-03" db="EMBL/GenBank/DDBJ databases">
        <title>Genomic Encyclopedia of Archaeal and Bacterial Type Strains, Phase II (KMG-II): from individual species to whole genera.</title>
        <authorList>
            <person name="Goeker M."/>
        </authorList>
    </citation>
    <scope>NUCLEOTIDE SEQUENCE [LARGE SCALE GENOMIC DNA]</scope>
    <source>
        <strain evidence="3 4">DSM 44720</strain>
    </source>
</reference>
<dbReference type="InterPro" id="IPR016181">
    <property type="entry name" value="Acyl_CoA_acyltransferase"/>
</dbReference>
<accession>A0A2T0SVS9</accession>
<dbReference type="EMBL" id="PVTF01000010">
    <property type="protein sequence ID" value="PRY37524.1"/>
    <property type="molecule type" value="Genomic_DNA"/>
</dbReference>